<protein>
    <submittedName>
        <fullName evidence="1">Uncharacterized protein</fullName>
    </submittedName>
</protein>
<proteinExistence type="predicted"/>
<evidence type="ECO:0000313" key="1">
    <source>
        <dbReference type="EMBL" id="KAA6360689.1"/>
    </source>
</evidence>
<name>A0A5J4TS22_9EUKA</name>
<dbReference type="Proteomes" id="UP000324800">
    <property type="component" value="Unassembled WGS sequence"/>
</dbReference>
<feature type="non-terminal residue" evidence="1">
    <location>
        <position position="1"/>
    </location>
</feature>
<gene>
    <name evidence="1" type="ORF">EZS28_043784</name>
</gene>
<dbReference type="AlphaFoldDB" id="A0A5J4TS22"/>
<accession>A0A5J4TS22</accession>
<comment type="caution">
    <text evidence="1">The sequence shown here is derived from an EMBL/GenBank/DDBJ whole genome shotgun (WGS) entry which is preliminary data.</text>
</comment>
<dbReference type="EMBL" id="SNRW01026592">
    <property type="protein sequence ID" value="KAA6360689.1"/>
    <property type="molecule type" value="Genomic_DNA"/>
</dbReference>
<evidence type="ECO:0000313" key="2">
    <source>
        <dbReference type="Proteomes" id="UP000324800"/>
    </source>
</evidence>
<reference evidence="1 2" key="1">
    <citation type="submission" date="2019-03" db="EMBL/GenBank/DDBJ databases">
        <title>Single cell metagenomics reveals metabolic interactions within the superorganism composed of flagellate Streblomastix strix and complex community of Bacteroidetes bacteria on its surface.</title>
        <authorList>
            <person name="Treitli S.C."/>
            <person name="Kolisko M."/>
            <person name="Husnik F."/>
            <person name="Keeling P."/>
            <person name="Hampl V."/>
        </authorList>
    </citation>
    <scope>NUCLEOTIDE SEQUENCE [LARGE SCALE GENOMIC DNA]</scope>
    <source>
        <strain evidence="1">ST1C</strain>
    </source>
</reference>
<organism evidence="1 2">
    <name type="scientific">Streblomastix strix</name>
    <dbReference type="NCBI Taxonomy" id="222440"/>
    <lineage>
        <taxon>Eukaryota</taxon>
        <taxon>Metamonada</taxon>
        <taxon>Preaxostyla</taxon>
        <taxon>Oxymonadida</taxon>
        <taxon>Streblomastigidae</taxon>
        <taxon>Streblomastix</taxon>
    </lineage>
</organism>
<sequence>SIMKTSQRWQPAGVQLRFDGTSLSDEQGVFLLGHHCDFFATAGHPYERNFEREVILILRL</sequence>